<keyword evidence="2" id="KW-1185">Reference proteome</keyword>
<evidence type="ECO:0000313" key="2">
    <source>
        <dbReference type="Proteomes" id="UP001144978"/>
    </source>
</evidence>
<gene>
    <name evidence="1" type="ORF">NUW54_g7352</name>
</gene>
<protein>
    <submittedName>
        <fullName evidence="1">Uncharacterized protein</fullName>
    </submittedName>
</protein>
<proteinExistence type="predicted"/>
<dbReference type="EMBL" id="JANSHE010002101">
    <property type="protein sequence ID" value="KAJ2995599.1"/>
    <property type="molecule type" value="Genomic_DNA"/>
</dbReference>
<evidence type="ECO:0000313" key="1">
    <source>
        <dbReference type="EMBL" id="KAJ2995599.1"/>
    </source>
</evidence>
<organism evidence="1 2">
    <name type="scientific">Trametes sanguinea</name>
    <dbReference type="NCBI Taxonomy" id="158606"/>
    <lineage>
        <taxon>Eukaryota</taxon>
        <taxon>Fungi</taxon>
        <taxon>Dikarya</taxon>
        <taxon>Basidiomycota</taxon>
        <taxon>Agaricomycotina</taxon>
        <taxon>Agaricomycetes</taxon>
        <taxon>Polyporales</taxon>
        <taxon>Polyporaceae</taxon>
        <taxon>Trametes</taxon>
    </lineage>
</organism>
<accession>A0ACC1PL42</accession>
<comment type="caution">
    <text evidence="1">The sequence shown here is derived from an EMBL/GenBank/DDBJ whole genome shotgun (WGS) entry which is preliminary data.</text>
</comment>
<name>A0ACC1PL42_9APHY</name>
<sequence length="330" mass="36634">MKTKATRQSKAPRQPYDSSKRTRKTRSNSKSSTAASSQAVSASASTVHSPCLPLPLSTSATGAVLYRDLCTQFVKSRYPGIEPRSDFELVWMTEVSLKGTAEEIYAILDKEYVRSIKECGVEKTEWMVAKTLGQYVEPTGIKPLPKEVNKYIHIRPIPDTDYSIRLFPGSLSAAEYCLDFVDSASGEPVNSPFDFELWGVPNPDTPWLSMPITQKMRSIERAHGIKQTDILPGHEKFILRDGQTCVLIRPGQPNIRFTVPVRRHPDALQAAPTHSAATGGLWIGRTLNLEYVVDMPLPVLLVQLDITVARRRSPRLGSVSASLKLNLDQT</sequence>
<reference evidence="1" key="1">
    <citation type="submission" date="2022-08" db="EMBL/GenBank/DDBJ databases">
        <title>Genome Sequence of Pycnoporus sanguineus.</title>
        <authorList>
            <person name="Buettner E."/>
        </authorList>
    </citation>
    <scope>NUCLEOTIDE SEQUENCE</scope>
    <source>
        <strain evidence="1">CG-C14</strain>
    </source>
</reference>
<dbReference type="Proteomes" id="UP001144978">
    <property type="component" value="Unassembled WGS sequence"/>
</dbReference>